<dbReference type="Proteomes" id="UP000027997">
    <property type="component" value="Unassembled WGS sequence"/>
</dbReference>
<reference evidence="1 2" key="1">
    <citation type="submission" date="2014-06" db="EMBL/GenBank/DDBJ databases">
        <title>Whole Genome Sequences of Three Symbiotic Endozoicomonas Bacteria.</title>
        <authorList>
            <person name="Neave M.J."/>
            <person name="Apprill A."/>
            <person name="Voolstra C.R."/>
        </authorList>
    </citation>
    <scope>NUCLEOTIDE SEQUENCE [LARGE SCALE GENOMIC DNA]</scope>
    <source>
        <strain evidence="1 2">DSM 22380</strain>
    </source>
</reference>
<gene>
    <name evidence="1" type="ORF">GV64_21270</name>
</gene>
<comment type="caution">
    <text evidence="1">The sequence shown here is derived from an EMBL/GenBank/DDBJ whole genome shotgun (WGS) entry which is preliminary data.</text>
</comment>
<proteinExistence type="predicted"/>
<protein>
    <submittedName>
        <fullName evidence="1">Uncharacterized protein</fullName>
    </submittedName>
</protein>
<dbReference type="EMBL" id="JOJP01000001">
    <property type="protein sequence ID" value="KEI72915.1"/>
    <property type="molecule type" value="Genomic_DNA"/>
</dbReference>
<sequence length="59" mass="6826">MALWGAADALRLYALRVLSGCFYGQLVTPQEDKRKESLYCWIKAIQDEIRRKIQPALLD</sequence>
<organism evidence="1 2">
    <name type="scientific">Endozoicomonas elysicola</name>
    <dbReference type="NCBI Taxonomy" id="305900"/>
    <lineage>
        <taxon>Bacteria</taxon>
        <taxon>Pseudomonadati</taxon>
        <taxon>Pseudomonadota</taxon>
        <taxon>Gammaproteobacteria</taxon>
        <taxon>Oceanospirillales</taxon>
        <taxon>Endozoicomonadaceae</taxon>
        <taxon>Endozoicomonas</taxon>
    </lineage>
</organism>
<evidence type="ECO:0000313" key="1">
    <source>
        <dbReference type="EMBL" id="KEI72915.1"/>
    </source>
</evidence>
<keyword evidence="2" id="KW-1185">Reference proteome</keyword>
<name>A0A081KFI9_9GAMM</name>
<evidence type="ECO:0000313" key="2">
    <source>
        <dbReference type="Proteomes" id="UP000027997"/>
    </source>
</evidence>
<accession>A0A081KFI9</accession>
<dbReference type="AlphaFoldDB" id="A0A081KFI9"/>